<proteinExistence type="inferred from homology"/>
<feature type="domain" description="Ribosome recycling factor" evidence="4">
    <location>
        <begin position="18"/>
        <end position="182"/>
    </location>
</feature>
<dbReference type="PANTHER" id="PTHR20982:SF3">
    <property type="entry name" value="MITOCHONDRIAL RIBOSOME RECYCLING FACTOR PSEUDO 1"/>
    <property type="match status" value="1"/>
</dbReference>
<evidence type="ECO:0000259" key="4">
    <source>
        <dbReference type="Pfam" id="PF01765"/>
    </source>
</evidence>
<dbReference type="InterPro" id="IPR002661">
    <property type="entry name" value="Ribosome_recyc_fac"/>
</dbReference>
<evidence type="ECO:0000313" key="6">
    <source>
        <dbReference type="Proteomes" id="UP000229756"/>
    </source>
</evidence>
<dbReference type="InterPro" id="IPR023584">
    <property type="entry name" value="Ribosome_recyc_fac_dom"/>
</dbReference>
<dbReference type="Gene3D" id="3.30.1360.40">
    <property type="match status" value="1"/>
</dbReference>
<dbReference type="EMBL" id="PFSJ01000010">
    <property type="protein sequence ID" value="PJC23820.1"/>
    <property type="molecule type" value="Genomic_DNA"/>
</dbReference>
<dbReference type="Proteomes" id="UP000229756">
    <property type="component" value="Unassembled WGS sequence"/>
</dbReference>
<dbReference type="PANTHER" id="PTHR20982">
    <property type="entry name" value="RIBOSOME RECYCLING FACTOR"/>
    <property type="match status" value="1"/>
</dbReference>
<dbReference type="GO" id="GO:0043023">
    <property type="term" value="F:ribosomal large subunit binding"/>
    <property type="evidence" value="ECO:0007669"/>
    <property type="project" value="TreeGrafter"/>
</dbReference>
<evidence type="ECO:0000256" key="2">
    <source>
        <dbReference type="ARBA" id="ARBA00022917"/>
    </source>
</evidence>
<protein>
    <submittedName>
        <fullName evidence="5">Ribosome recycling factor</fullName>
    </submittedName>
</protein>
<dbReference type="SUPFAM" id="SSF55194">
    <property type="entry name" value="Ribosome recycling factor, RRF"/>
    <property type="match status" value="1"/>
</dbReference>
<accession>A0A2M8EM66</accession>
<keyword evidence="2" id="KW-0648">Protein biosynthesis</keyword>
<dbReference type="FunFam" id="3.30.1360.40:FF:000001">
    <property type="entry name" value="Ribosome-recycling factor"/>
    <property type="match status" value="1"/>
</dbReference>
<dbReference type="InterPro" id="IPR036191">
    <property type="entry name" value="RRF_sf"/>
</dbReference>
<gene>
    <name evidence="5" type="ORF">CO058_01420</name>
</gene>
<dbReference type="Pfam" id="PF01765">
    <property type="entry name" value="RRF"/>
    <property type="match status" value="1"/>
</dbReference>
<keyword evidence="3" id="KW-0175">Coiled coil</keyword>
<name>A0A2M8EM66_UNCKA</name>
<dbReference type="AlphaFoldDB" id="A0A2M8EM66"/>
<evidence type="ECO:0000256" key="1">
    <source>
        <dbReference type="ARBA" id="ARBA00005912"/>
    </source>
</evidence>
<dbReference type="GO" id="GO:0006412">
    <property type="term" value="P:translation"/>
    <property type="evidence" value="ECO:0007669"/>
    <property type="project" value="UniProtKB-KW"/>
</dbReference>
<sequence>MKHEDFLSHLSNVKSFLATELTKIRTGRASASLVDEIKVEAYAGSALLPIKELASVSVPDSQSILISPWDKSVVKKIEAAIIASEKGLNPINDGENVRVPIPSITEDRRKDLSKEISGLVEQAKIKIRTLRQDVIKAVEEQQDNGVISEDEMYRMKKEIEADVSKANMELDRMGQDKEDEVMNK</sequence>
<dbReference type="NCBIfam" id="TIGR00496">
    <property type="entry name" value="frr"/>
    <property type="match status" value="1"/>
</dbReference>
<comment type="similarity">
    <text evidence="1">Belongs to the RRF family.</text>
</comment>
<evidence type="ECO:0000313" key="5">
    <source>
        <dbReference type="EMBL" id="PJC23820.1"/>
    </source>
</evidence>
<dbReference type="Gene3D" id="1.10.132.20">
    <property type="entry name" value="Ribosome-recycling factor"/>
    <property type="match status" value="1"/>
</dbReference>
<evidence type="ECO:0000256" key="3">
    <source>
        <dbReference type="SAM" id="Coils"/>
    </source>
</evidence>
<reference evidence="6" key="1">
    <citation type="submission" date="2017-09" db="EMBL/GenBank/DDBJ databases">
        <title>Depth-based differentiation of microbial function through sediment-hosted aquifers and enrichment of novel symbionts in the deep terrestrial subsurface.</title>
        <authorList>
            <person name="Probst A.J."/>
            <person name="Ladd B."/>
            <person name="Jarett J.K."/>
            <person name="Geller-Mcgrath D.E."/>
            <person name="Sieber C.M.K."/>
            <person name="Emerson J.B."/>
            <person name="Anantharaman K."/>
            <person name="Thomas B.C."/>
            <person name="Malmstrom R."/>
            <person name="Stieglmeier M."/>
            <person name="Klingl A."/>
            <person name="Woyke T."/>
            <person name="Ryan C.M."/>
            <person name="Banfield J.F."/>
        </authorList>
    </citation>
    <scope>NUCLEOTIDE SEQUENCE [LARGE SCALE GENOMIC DNA]</scope>
</reference>
<comment type="caution">
    <text evidence="5">The sequence shown here is derived from an EMBL/GenBank/DDBJ whole genome shotgun (WGS) entry which is preliminary data.</text>
</comment>
<feature type="coiled-coil region" evidence="3">
    <location>
        <begin position="120"/>
        <end position="176"/>
    </location>
</feature>
<organism evidence="5 6">
    <name type="scientific">candidate division WWE3 bacterium CG_4_9_14_0_2_um_filter_35_11</name>
    <dbReference type="NCBI Taxonomy" id="1975077"/>
    <lineage>
        <taxon>Bacteria</taxon>
        <taxon>Katanobacteria</taxon>
    </lineage>
</organism>